<evidence type="ECO:0000313" key="2">
    <source>
        <dbReference type="EMBL" id="KYG62089.1"/>
    </source>
</evidence>
<dbReference type="EMBL" id="LUKF01000016">
    <property type="protein sequence ID" value="KYG62089.1"/>
    <property type="molecule type" value="Genomic_DNA"/>
</dbReference>
<protein>
    <recommendedName>
        <fullName evidence="4">Lipoprotein</fullName>
    </recommendedName>
</protein>
<dbReference type="Proteomes" id="UP000075391">
    <property type="component" value="Unassembled WGS sequence"/>
</dbReference>
<gene>
    <name evidence="2" type="ORF">AZI85_07770</name>
</gene>
<feature type="chain" id="PRO_5007572788" description="Lipoprotein" evidence="1">
    <location>
        <begin position="18"/>
        <end position="194"/>
    </location>
</feature>
<evidence type="ECO:0000256" key="1">
    <source>
        <dbReference type="SAM" id="SignalP"/>
    </source>
</evidence>
<keyword evidence="1" id="KW-0732">Signal</keyword>
<evidence type="ECO:0008006" key="4">
    <source>
        <dbReference type="Google" id="ProtNLM"/>
    </source>
</evidence>
<name>A0A150WGC0_BDEBC</name>
<proteinExistence type="predicted"/>
<comment type="caution">
    <text evidence="2">The sequence shown here is derived from an EMBL/GenBank/DDBJ whole genome shotgun (WGS) entry which is preliminary data.</text>
</comment>
<reference evidence="2 3" key="1">
    <citation type="submission" date="2016-03" db="EMBL/GenBank/DDBJ databases">
        <authorList>
            <person name="Ploux O."/>
        </authorList>
    </citation>
    <scope>NUCLEOTIDE SEQUENCE [LARGE SCALE GENOMIC DNA]</scope>
    <source>
        <strain evidence="2 3">BER2</strain>
    </source>
</reference>
<accession>A0A150WGC0</accession>
<dbReference type="OrthoDB" id="5292251at2"/>
<feature type="signal peptide" evidence="1">
    <location>
        <begin position="1"/>
        <end position="17"/>
    </location>
</feature>
<dbReference type="AlphaFoldDB" id="A0A150WGC0"/>
<sequence>MKYLLSLCFLLSACASTYEVTPAGHTIKTKDDYMEVIEKYSDQVRQYSGFYNTLDFQATLLNSTVAQAQLAQSSMLYQWDDKRFTEEKGKYENRLSKETEVFLSFYTPERKNDDLFKDSTIWKIFLDVDGRRYEGKAKKIKLQLAEIEGLYPYHNRFYTPYSVIFPVPMRSIEGKPMKMTITGAVGSGVLNFQP</sequence>
<dbReference type="RefSeq" id="WP_063244201.1">
    <property type="nucleotide sequence ID" value="NZ_CP168967.1"/>
</dbReference>
<evidence type="ECO:0000313" key="3">
    <source>
        <dbReference type="Proteomes" id="UP000075391"/>
    </source>
</evidence>
<organism evidence="2 3">
    <name type="scientific">Bdellovibrio bacteriovorus</name>
    <dbReference type="NCBI Taxonomy" id="959"/>
    <lineage>
        <taxon>Bacteria</taxon>
        <taxon>Pseudomonadati</taxon>
        <taxon>Bdellovibrionota</taxon>
        <taxon>Bdellovibrionia</taxon>
        <taxon>Bdellovibrionales</taxon>
        <taxon>Pseudobdellovibrionaceae</taxon>
        <taxon>Bdellovibrio</taxon>
    </lineage>
</organism>